<name>A0AAV4FND8_9GAST</name>
<keyword evidence="1" id="KW-0378">Hydrolase</keyword>
<evidence type="ECO:0000313" key="2">
    <source>
        <dbReference type="Proteomes" id="UP000762676"/>
    </source>
</evidence>
<proteinExistence type="predicted"/>
<protein>
    <submittedName>
        <fullName evidence="1">Carboxylic ester hydrolase</fullName>
    </submittedName>
</protein>
<evidence type="ECO:0000313" key="1">
    <source>
        <dbReference type="EMBL" id="GFR74807.1"/>
    </source>
</evidence>
<dbReference type="Proteomes" id="UP000762676">
    <property type="component" value="Unassembled WGS sequence"/>
</dbReference>
<accession>A0AAV4FND8</accession>
<dbReference type="GO" id="GO:0016787">
    <property type="term" value="F:hydrolase activity"/>
    <property type="evidence" value="ECO:0007669"/>
    <property type="project" value="UniProtKB-KW"/>
</dbReference>
<comment type="caution">
    <text evidence="1">The sequence shown here is derived from an EMBL/GenBank/DDBJ whole genome shotgun (WGS) entry which is preliminary data.</text>
</comment>
<reference evidence="1 2" key="1">
    <citation type="journal article" date="2021" name="Elife">
        <title>Chloroplast acquisition without the gene transfer in kleptoplastic sea slugs, Plakobranchus ocellatus.</title>
        <authorList>
            <person name="Maeda T."/>
            <person name="Takahashi S."/>
            <person name="Yoshida T."/>
            <person name="Shimamura S."/>
            <person name="Takaki Y."/>
            <person name="Nagai Y."/>
            <person name="Toyoda A."/>
            <person name="Suzuki Y."/>
            <person name="Arimoto A."/>
            <person name="Ishii H."/>
            <person name="Satoh N."/>
            <person name="Nishiyama T."/>
            <person name="Hasebe M."/>
            <person name="Maruyama T."/>
            <person name="Minagawa J."/>
            <person name="Obokata J."/>
            <person name="Shigenobu S."/>
        </authorList>
    </citation>
    <scope>NUCLEOTIDE SEQUENCE [LARGE SCALE GENOMIC DNA]</scope>
</reference>
<keyword evidence="2" id="KW-1185">Reference proteome</keyword>
<organism evidence="1 2">
    <name type="scientific">Elysia marginata</name>
    <dbReference type="NCBI Taxonomy" id="1093978"/>
    <lineage>
        <taxon>Eukaryota</taxon>
        <taxon>Metazoa</taxon>
        <taxon>Spiralia</taxon>
        <taxon>Lophotrochozoa</taxon>
        <taxon>Mollusca</taxon>
        <taxon>Gastropoda</taxon>
        <taxon>Heterobranchia</taxon>
        <taxon>Euthyneura</taxon>
        <taxon>Panpulmonata</taxon>
        <taxon>Sacoglossa</taxon>
        <taxon>Placobranchoidea</taxon>
        <taxon>Plakobranchidae</taxon>
        <taxon>Elysia</taxon>
    </lineage>
</organism>
<dbReference type="AlphaFoldDB" id="A0AAV4FND8"/>
<gene>
    <name evidence="1" type="ORF">ElyMa_005763500</name>
</gene>
<sequence length="148" mass="16782">MAGLIRSVVRGKFNLPVETEALNVVDFVYTFPRDKDGKIPLQKFLELQTDDSFTVPLVLFARGLIEASPATQVYMYLFDAEPRAIVLGEQKQQEYSSRNPESRQREKVIDGLTRWLGKGRVMETLGATVDREVWMDMTVNASLHSTLS</sequence>
<dbReference type="EMBL" id="BMAT01011548">
    <property type="protein sequence ID" value="GFR74807.1"/>
    <property type="molecule type" value="Genomic_DNA"/>
</dbReference>